<comment type="caution">
    <text evidence="3">The sequence shown here is derived from an EMBL/GenBank/DDBJ whole genome shotgun (WGS) entry which is preliminary data.</text>
</comment>
<dbReference type="Gene3D" id="3.40.33.10">
    <property type="entry name" value="CAP"/>
    <property type="match status" value="1"/>
</dbReference>
<keyword evidence="1" id="KW-0732">Signal</keyword>
<dbReference type="SUPFAM" id="SSF55797">
    <property type="entry name" value="PR-1-like"/>
    <property type="match status" value="1"/>
</dbReference>
<proteinExistence type="predicted"/>
<evidence type="ECO:0000256" key="1">
    <source>
        <dbReference type="SAM" id="SignalP"/>
    </source>
</evidence>
<sequence>MKKVFLMLAVSLLSYGEESHSTKSSAPWLAGTNTNFKHKYSNTEKIGKDDQTYDSDSLIVYVTVFVEVNTTIISSDLRNASPTLKIENFNKGSSFVSDGNYEDMTITFADEIKSTATTNSTDFGGFVEKTPDIGQIDDDLETVEVFDVFIDDYGNIVDNNLSTDISTIEDIVQSAVQEPTPNTIENQSNTSTKISDDEEMLSLVNARRSQDNLPPLQIDQSLMKVAEAQSKYQNSTSTTTHESTYPGLIERFAASGASCSACAENVAGGMSTIRDVVQAWVNSPGHLKNILGPYNRFGWAVVNNYWTQDFNHQ</sequence>
<dbReference type="PANTHER" id="PTHR31157:SF1">
    <property type="entry name" value="SCP DOMAIN-CONTAINING PROTEIN"/>
    <property type="match status" value="1"/>
</dbReference>
<feature type="chain" id="PRO_5044580879" description="SCP domain-containing protein" evidence="1">
    <location>
        <begin position="17"/>
        <end position="313"/>
    </location>
</feature>
<reference evidence="3 5" key="1">
    <citation type="journal article" date="2018" name="MBio">
        <title>Comparative Genomics Reveals the Core Gene Toolbox for the Fungus-Insect Symbiosis.</title>
        <authorList>
            <person name="Wang Y."/>
            <person name="Stata M."/>
            <person name="Wang W."/>
            <person name="Stajich J.E."/>
            <person name="White M.M."/>
            <person name="Moncalvo J.M."/>
        </authorList>
    </citation>
    <scope>NUCLEOTIDE SEQUENCE [LARGE SCALE GENOMIC DNA]</scope>
    <source>
        <strain evidence="3 5">AUS-126-30</strain>
    </source>
</reference>
<evidence type="ECO:0000313" key="4">
    <source>
        <dbReference type="EMBL" id="PWA02438.1"/>
    </source>
</evidence>
<evidence type="ECO:0000259" key="2">
    <source>
        <dbReference type="Pfam" id="PF00188"/>
    </source>
</evidence>
<dbReference type="CDD" id="cd05379">
    <property type="entry name" value="CAP_bacterial"/>
    <property type="match status" value="1"/>
</dbReference>
<gene>
    <name evidence="4" type="ORF">BB558_001415</name>
    <name evidence="3" type="ORF">BB558_001559</name>
</gene>
<accession>A0A2U1JBG1</accession>
<evidence type="ECO:0000313" key="3">
    <source>
        <dbReference type="EMBL" id="PWA02308.1"/>
    </source>
</evidence>
<organism evidence="3 5">
    <name type="scientific">Smittium angustum</name>
    <dbReference type="NCBI Taxonomy" id="133377"/>
    <lineage>
        <taxon>Eukaryota</taxon>
        <taxon>Fungi</taxon>
        <taxon>Fungi incertae sedis</taxon>
        <taxon>Zoopagomycota</taxon>
        <taxon>Kickxellomycotina</taxon>
        <taxon>Harpellomycetes</taxon>
        <taxon>Harpellales</taxon>
        <taxon>Legeriomycetaceae</taxon>
        <taxon>Smittium</taxon>
    </lineage>
</organism>
<dbReference type="InterPro" id="IPR035940">
    <property type="entry name" value="CAP_sf"/>
</dbReference>
<feature type="signal peptide" evidence="1">
    <location>
        <begin position="1"/>
        <end position="16"/>
    </location>
</feature>
<evidence type="ECO:0000313" key="5">
    <source>
        <dbReference type="Proteomes" id="UP000245591"/>
    </source>
</evidence>
<dbReference type="EMBL" id="MBFU01000075">
    <property type="protein sequence ID" value="PWA02438.1"/>
    <property type="molecule type" value="Genomic_DNA"/>
</dbReference>
<dbReference type="Pfam" id="PF00188">
    <property type="entry name" value="CAP"/>
    <property type="match status" value="1"/>
</dbReference>
<keyword evidence="5" id="KW-1185">Reference proteome</keyword>
<name>A0A2U1JBG1_SMIAN</name>
<dbReference type="EMBL" id="MBFU01000086">
    <property type="protein sequence ID" value="PWA02308.1"/>
    <property type="molecule type" value="Genomic_DNA"/>
</dbReference>
<protein>
    <recommendedName>
        <fullName evidence="2">SCP domain-containing protein</fullName>
    </recommendedName>
</protein>
<dbReference type="Proteomes" id="UP000245591">
    <property type="component" value="Unassembled WGS sequence"/>
</dbReference>
<feature type="domain" description="SCP" evidence="2">
    <location>
        <begin position="201"/>
        <end position="308"/>
    </location>
</feature>
<dbReference type="AlphaFoldDB" id="A0A2U1JBG1"/>
<dbReference type="InterPro" id="IPR014044">
    <property type="entry name" value="CAP_dom"/>
</dbReference>
<dbReference type="PANTHER" id="PTHR31157">
    <property type="entry name" value="SCP DOMAIN-CONTAINING PROTEIN"/>
    <property type="match status" value="1"/>
</dbReference>